<name>A0A2Z6MM38_TRISU</name>
<evidence type="ECO:0000313" key="2">
    <source>
        <dbReference type="Proteomes" id="UP000242715"/>
    </source>
</evidence>
<dbReference type="EMBL" id="DF973197">
    <property type="protein sequence ID" value="GAU19297.1"/>
    <property type="molecule type" value="Genomic_DNA"/>
</dbReference>
<keyword evidence="2" id="KW-1185">Reference proteome</keyword>
<dbReference type="Proteomes" id="UP000242715">
    <property type="component" value="Unassembled WGS sequence"/>
</dbReference>
<proteinExistence type="predicted"/>
<reference evidence="2" key="1">
    <citation type="journal article" date="2017" name="Front. Plant Sci.">
        <title>Climate Clever Clovers: New Paradigm to Reduce the Environmental Footprint of Ruminants by Breeding Low Methanogenic Forages Utilizing Haplotype Variation.</title>
        <authorList>
            <person name="Kaur P."/>
            <person name="Appels R."/>
            <person name="Bayer P.E."/>
            <person name="Keeble-Gagnere G."/>
            <person name="Wang J."/>
            <person name="Hirakawa H."/>
            <person name="Shirasawa K."/>
            <person name="Vercoe P."/>
            <person name="Stefanova K."/>
            <person name="Durmic Z."/>
            <person name="Nichols P."/>
            <person name="Revell C."/>
            <person name="Isobe S.N."/>
            <person name="Edwards D."/>
            <person name="Erskine W."/>
        </authorList>
    </citation>
    <scope>NUCLEOTIDE SEQUENCE [LARGE SCALE GENOMIC DNA]</scope>
    <source>
        <strain evidence="2">cv. Daliak</strain>
    </source>
</reference>
<protein>
    <submittedName>
        <fullName evidence="1">Uncharacterized protein</fullName>
    </submittedName>
</protein>
<sequence length="169" mass="19060">MDGSSAVKSRVQTNELNCGLVGGLVLRCGTFEVSLQSVEKWSSDFVVPDWYKSQMVNLVSKGKVRIELMVTGGQECYCYTWNFNLGWSVYSNQYSREGTQSAVGMCRFILPSKGTLNEGLIYRKQAIAMGISHVLSLRVSCSSVNRINHDGRVYFYWSWILPAYIIIND</sequence>
<gene>
    <name evidence="1" type="ORF">TSUD_335830</name>
</gene>
<dbReference type="OrthoDB" id="1437737at2759"/>
<accession>A0A2Z6MM38</accession>
<evidence type="ECO:0000313" key="1">
    <source>
        <dbReference type="EMBL" id="GAU19297.1"/>
    </source>
</evidence>
<dbReference type="AlphaFoldDB" id="A0A2Z6MM38"/>
<organism evidence="1 2">
    <name type="scientific">Trifolium subterraneum</name>
    <name type="common">Subterranean clover</name>
    <dbReference type="NCBI Taxonomy" id="3900"/>
    <lineage>
        <taxon>Eukaryota</taxon>
        <taxon>Viridiplantae</taxon>
        <taxon>Streptophyta</taxon>
        <taxon>Embryophyta</taxon>
        <taxon>Tracheophyta</taxon>
        <taxon>Spermatophyta</taxon>
        <taxon>Magnoliopsida</taxon>
        <taxon>eudicotyledons</taxon>
        <taxon>Gunneridae</taxon>
        <taxon>Pentapetalae</taxon>
        <taxon>rosids</taxon>
        <taxon>fabids</taxon>
        <taxon>Fabales</taxon>
        <taxon>Fabaceae</taxon>
        <taxon>Papilionoideae</taxon>
        <taxon>50 kb inversion clade</taxon>
        <taxon>NPAAA clade</taxon>
        <taxon>Hologalegina</taxon>
        <taxon>IRL clade</taxon>
        <taxon>Trifolieae</taxon>
        <taxon>Trifolium</taxon>
    </lineage>
</organism>